<keyword evidence="2" id="KW-1185">Reference proteome</keyword>
<name>A0ABR9T2L3_9SPHI</name>
<accession>A0ABR9T2L3</accession>
<sequence>MKRRKILFSVTLLSIFLFSGCDKGGESYEEFSRLADLKIQEAVKLTRDHPCSNLDEWRVDTLYYTYVPVHPSFEPAYQKLLGEARDLQTRAHKAYNGPERHDTSPVSLPPHFGLRCIDGKVKVANAIDLDLDEINERLNLLFTEITEFFDDVTCDDASKWHVATIRKDCEFVSIVFTQTNNFWEFGKKMEEYSHLYAAKTHLDTTLDCPVENGKPARGITCENGKPKVEY</sequence>
<reference evidence="1 2" key="1">
    <citation type="submission" date="2018-02" db="EMBL/GenBank/DDBJ databases">
        <title>Sphingobacterium KA21.</title>
        <authorList>
            <person name="Vasarhelyi B.M."/>
            <person name="Deshmukh S."/>
            <person name="Balint B."/>
            <person name="Kukolya J."/>
        </authorList>
    </citation>
    <scope>NUCLEOTIDE SEQUENCE [LARGE SCALE GENOMIC DNA]</scope>
    <source>
        <strain evidence="1 2">Ka21</strain>
    </source>
</reference>
<dbReference type="RefSeq" id="WP_196938712.1">
    <property type="nucleotide sequence ID" value="NZ_MU158689.1"/>
</dbReference>
<dbReference type="PROSITE" id="PS51257">
    <property type="entry name" value="PROKAR_LIPOPROTEIN"/>
    <property type="match status" value="1"/>
</dbReference>
<evidence type="ECO:0000313" key="1">
    <source>
        <dbReference type="EMBL" id="MBE8719586.1"/>
    </source>
</evidence>
<evidence type="ECO:0008006" key="3">
    <source>
        <dbReference type="Google" id="ProtNLM"/>
    </source>
</evidence>
<dbReference type="EMBL" id="PSKQ01000013">
    <property type="protein sequence ID" value="MBE8719586.1"/>
    <property type="molecule type" value="Genomic_DNA"/>
</dbReference>
<protein>
    <recommendedName>
        <fullName evidence="3">Lipoprotein</fullName>
    </recommendedName>
</protein>
<comment type="caution">
    <text evidence="1">The sequence shown here is derived from an EMBL/GenBank/DDBJ whole genome shotgun (WGS) entry which is preliminary data.</text>
</comment>
<proteinExistence type="predicted"/>
<gene>
    <name evidence="1" type="ORF">C4F40_02450</name>
</gene>
<organism evidence="1 2">
    <name type="scientific">Sphingobacterium pedocola</name>
    <dbReference type="NCBI Taxonomy" id="2082722"/>
    <lineage>
        <taxon>Bacteria</taxon>
        <taxon>Pseudomonadati</taxon>
        <taxon>Bacteroidota</taxon>
        <taxon>Sphingobacteriia</taxon>
        <taxon>Sphingobacteriales</taxon>
        <taxon>Sphingobacteriaceae</taxon>
        <taxon>Sphingobacterium</taxon>
    </lineage>
</organism>
<evidence type="ECO:0000313" key="2">
    <source>
        <dbReference type="Proteomes" id="UP000618319"/>
    </source>
</evidence>
<dbReference type="Proteomes" id="UP000618319">
    <property type="component" value="Unassembled WGS sequence"/>
</dbReference>